<dbReference type="InterPro" id="IPR001932">
    <property type="entry name" value="PPM-type_phosphatase-like_dom"/>
</dbReference>
<dbReference type="eggNOG" id="KOG0698">
    <property type="taxonomic scope" value="Eukaryota"/>
</dbReference>
<dbReference type="InterPro" id="IPR015655">
    <property type="entry name" value="PP2C"/>
</dbReference>
<sequence length="382" mass="42639">MDDDLEDELFHQTFLSHMRFLSKIVTNSPLNAAPFIYTLRILKFYLLKPETILLGFCLLVLFFFFHSLELWLKTVVNRIQIAVGLQTAARSGLRFLVSNAAIKSEWKLKEGNAAVYAIQGRRPTMEDRFNIITDVEKTGISLYGVFDGHGGQTASDFVEKRLFKSLSERLVASNDGNTDINYAQILTEEILNVDKELITIAKQRRDIAGTTAIVALQHKNKLVVANVGDSRGVICDNKGNAIPLSFDHKPQMLKERKRIKKAGGFVAFNGVWRVAGILATSRALGDYPLKDRNLVIAEPDVLTFNLDDLKPQFMILASDGLWDTFTNSEAIEFVRSRLNGTLNGAWDITHQAFLRGSVDNITVIVVNFKNDTAVKVSSSAAL</sequence>
<proteinExistence type="inferred from homology"/>
<keyword evidence="1" id="KW-0479">Metal-binding</keyword>
<feature type="domain" description="PPM-type phosphatase" evidence="6">
    <location>
        <begin position="112"/>
        <end position="368"/>
    </location>
</feature>
<keyword evidence="5" id="KW-1133">Transmembrane helix</keyword>
<reference evidence="8" key="1">
    <citation type="submission" date="2011-05" db="EMBL/GenBank/DDBJ databases">
        <authorList>
            <person name="Richards S.R."/>
            <person name="Qu J."/>
            <person name="Jiang H."/>
            <person name="Jhangiani S.N."/>
            <person name="Agravi P."/>
            <person name="Goodspeed R."/>
            <person name="Gross S."/>
            <person name="Mandapat C."/>
            <person name="Jackson L."/>
            <person name="Mathew T."/>
            <person name="Pu L."/>
            <person name="Thornton R."/>
            <person name="Saada N."/>
            <person name="Wilczek-Boney K.B."/>
            <person name="Lee S."/>
            <person name="Kovar C."/>
            <person name="Wu Y."/>
            <person name="Scherer S.E."/>
            <person name="Worley K.C."/>
            <person name="Muzny D.M."/>
            <person name="Gibbs R."/>
        </authorList>
    </citation>
    <scope>NUCLEOTIDE SEQUENCE</scope>
    <source>
        <strain evidence="8">Brora</strain>
    </source>
</reference>
<evidence type="ECO:0000256" key="4">
    <source>
        <dbReference type="RuleBase" id="RU003465"/>
    </source>
</evidence>
<dbReference type="AlphaFoldDB" id="T1JP78"/>
<dbReference type="Proteomes" id="UP000014500">
    <property type="component" value="Unassembled WGS sequence"/>
</dbReference>
<reference evidence="7" key="2">
    <citation type="submission" date="2015-02" db="UniProtKB">
        <authorList>
            <consortium name="EnsemblMetazoa"/>
        </authorList>
    </citation>
    <scope>IDENTIFICATION</scope>
</reference>
<feature type="transmembrane region" description="Helical" evidence="5">
    <location>
        <begin position="20"/>
        <end position="39"/>
    </location>
</feature>
<dbReference type="Pfam" id="PF00481">
    <property type="entry name" value="PP2C"/>
    <property type="match status" value="1"/>
</dbReference>
<dbReference type="EMBL" id="JH431005">
    <property type="status" value="NOT_ANNOTATED_CDS"/>
    <property type="molecule type" value="Genomic_DNA"/>
</dbReference>
<organism evidence="7 8">
    <name type="scientific">Strigamia maritima</name>
    <name type="common">European centipede</name>
    <name type="synonym">Geophilus maritimus</name>
    <dbReference type="NCBI Taxonomy" id="126957"/>
    <lineage>
        <taxon>Eukaryota</taxon>
        <taxon>Metazoa</taxon>
        <taxon>Ecdysozoa</taxon>
        <taxon>Arthropoda</taxon>
        <taxon>Myriapoda</taxon>
        <taxon>Chilopoda</taxon>
        <taxon>Pleurostigmophora</taxon>
        <taxon>Geophilomorpha</taxon>
        <taxon>Linotaeniidae</taxon>
        <taxon>Strigamia</taxon>
    </lineage>
</organism>
<dbReference type="PhylomeDB" id="T1JP78"/>
<evidence type="ECO:0000313" key="7">
    <source>
        <dbReference type="EnsemblMetazoa" id="SMAR015654-PA"/>
    </source>
</evidence>
<keyword evidence="5" id="KW-0812">Transmembrane</keyword>
<dbReference type="InterPro" id="IPR000222">
    <property type="entry name" value="PP2C_BS"/>
</dbReference>
<keyword evidence="2 4" id="KW-0378">Hydrolase</keyword>
<evidence type="ECO:0000256" key="2">
    <source>
        <dbReference type="ARBA" id="ARBA00022801"/>
    </source>
</evidence>
<dbReference type="SUPFAM" id="SSF81606">
    <property type="entry name" value="PP2C-like"/>
    <property type="match status" value="1"/>
</dbReference>
<dbReference type="PROSITE" id="PS51746">
    <property type="entry name" value="PPM_2"/>
    <property type="match status" value="1"/>
</dbReference>
<protein>
    <recommendedName>
        <fullName evidence="6">PPM-type phosphatase domain-containing protein</fullName>
    </recommendedName>
</protein>
<comment type="similarity">
    <text evidence="4">Belongs to the PP2C family.</text>
</comment>
<dbReference type="GO" id="GO:0004722">
    <property type="term" value="F:protein serine/threonine phosphatase activity"/>
    <property type="evidence" value="ECO:0007669"/>
    <property type="project" value="InterPro"/>
</dbReference>
<dbReference type="SMART" id="SM00332">
    <property type="entry name" value="PP2Cc"/>
    <property type="match status" value="1"/>
</dbReference>
<dbReference type="EnsemblMetazoa" id="SMAR015654-RA">
    <property type="protein sequence ID" value="SMAR015654-PA"/>
    <property type="gene ID" value="SMAR015654"/>
</dbReference>
<name>T1JP78_STRMM</name>
<evidence type="ECO:0000256" key="5">
    <source>
        <dbReference type="SAM" id="Phobius"/>
    </source>
</evidence>
<dbReference type="PROSITE" id="PS01032">
    <property type="entry name" value="PPM_1"/>
    <property type="match status" value="1"/>
</dbReference>
<evidence type="ECO:0000313" key="8">
    <source>
        <dbReference type="Proteomes" id="UP000014500"/>
    </source>
</evidence>
<dbReference type="InterPro" id="IPR036457">
    <property type="entry name" value="PPM-type-like_dom_sf"/>
</dbReference>
<dbReference type="HOGENOM" id="CLU_013173_11_0_1"/>
<feature type="transmembrane region" description="Helical" evidence="5">
    <location>
        <begin position="51"/>
        <end position="72"/>
    </location>
</feature>
<keyword evidence="8" id="KW-1185">Reference proteome</keyword>
<dbReference type="CDD" id="cd00143">
    <property type="entry name" value="PP2Cc"/>
    <property type="match status" value="1"/>
</dbReference>
<accession>T1JP78</accession>
<evidence type="ECO:0000256" key="1">
    <source>
        <dbReference type="ARBA" id="ARBA00022723"/>
    </source>
</evidence>
<evidence type="ECO:0000259" key="6">
    <source>
        <dbReference type="PROSITE" id="PS51746"/>
    </source>
</evidence>
<dbReference type="GO" id="GO:0046872">
    <property type="term" value="F:metal ion binding"/>
    <property type="evidence" value="ECO:0007669"/>
    <property type="project" value="UniProtKB-KW"/>
</dbReference>
<dbReference type="Gene3D" id="3.60.40.10">
    <property type="entry name" value="PPM-type phosphatase domain"/>
    <property type="match status" value="1"/>
</dbReference>
<keyword evidence="5" id="KW-0472">Membrane</keyword>
<dbReference type="STRING" id="126957.T1JP78"/>
<keyword evidence="3 4" id="KW-0904">Protein phosphatase</keyword>
<evidence type="ECO:0000256" key="3">
    <source>
        <dbReference type="ARBA" id="ARBA00022912"/>
    </source>
</evidence>
<dbReference type="OMA" id="EMMMTHE"/>
<dbReference type="PANTHER" id="PTHR47992">
    <property type="entry name" value="PROTEIN PHOSPHATASE"/>
    <property type="match status" value="1"/>
</dbReference>